<accession>A0A1E3HMZ2</accession>
<feature type="binding site" evidence="6">
    <location>
        <position position="187"/>
    </location>
    <ligand>
        <name>FAD</name>
        <dbReference type="ChEBI" id="CHEBI:57692"/>
    </ligand>
</feature>
<dbReference type="InterPro" id="IPR006181">
    <property type="entry name" value="D-amino_acid_oxidase_CS"/>
</dbReference>
<feature type="domain" description="FAD dependent oxidoreductase" evidence="7">
    <location>
        <begin position="5"/>
        <end position="388"/>
    </location>
</feature>
<dbReference type="SUPFAM" id="SSF54373">
    <property type="entry name" value="FAD-linked reductases, C-terminal domain"/>
    <property type="match status" value="1"/>
</dbReference>
<dbReference type="PIRSF" id="PIRSF000189">
    <property type="entry name" value="D-aa_oxidase"/>
    <property type="match status" value="1"/>
</dbReference>
<dbReference type="AlphaFoldDB" id="A0A1E3HMZ2"/>
<evidence type="ECO:0000313" key="9">
    <source>
        <dbReference type="Proteomes" id="UP000094065"/>
    </source>
</evidence>
<evidence type="ECO:0000256" key="3">
    <source>
        <dbReference type="ARBA" id="ARBA00022630"/>
    </source>
</evidence>
<dbReference type="GO" id="GO:0005737">
    <property type="term" value="C:cytoplasm"/>
    <property type="evidence" value="ECO:0007669"/>
    <property type="project" value="TreeGrafter"/>
</dbReference>
<dbReference type="GO" id="GO:0003884">
    <property type="term" value="F:D-amino-acid oxidase activity"/>
    <property type="evidence" value="ECO:0007669"/>
    <property type="project" value="InterPro"/>
</dbReference>
<dbReference type="GO" id="GO:0071949">
    <property type="term" value="F:FAD binding"/>
    <property type="evidence" value="ECO:0007669"/>
    <property type="project" value="InterPro"/>
</dbReference>
<gene>
    <name evidence="8" type="ORF">L202_04852</name>
</gene>
<comment type="cofactor">
    <cofactor evidence="1 6">
        <name>FAD</name>
        <dbReference type="ChEBI" id="CHEBI:57692"/>
    </cofactor>
</comment>
<protein>
    <recommendedName>
        <fullName evidence="7">FAD dependent oxidoreductase domain-containing protein</fullName>
    </recommendedName>
</protein>
<evidence type="ECO:0000259" key="7">
    <source>
        <dbReference type="Pfam" id="PF01266"/>
    </source>
</evidence>
<comment type="similarity">
    <text evidence="2">Belongs to the DAMOX/DASOX family.</text>
</comment>
<keyword evidence="5" id="KW-0560">Oxidoreductase</keyword>
<dbReference type="EMBL" id="AWGJ01000007">
    <property type="protein sequence ID" value="ODN77708.1"/>
    <property type="molecule type" value="Genomic_DNA"/>
</dbReference>
<keyword evidence="9" id="KW-1185">Reference proteome</keyword>
<dbReference type="SUPFAM" id="SSF51971">
    <property type="entry name" value="Nucleotide-binding domain"/>
    <property type="match status" value="1"/>
</dbReference>
<feature type="binding site" evidence="6">
    <location>
        <position position="256"/>
    </location>
    <ligand>
        <name>D-dopa</name>
        <dbReference type="ChEBI" id="CHEBI:149689"/>
    </ligand>
</feature>
<name>A0A1E3HMZ2_9TREE</name>
<dbReference type="Gene3D" id="3.40.50.720">
    <property type="entry name" value="NAD(P)-binding Rossmann-like Domain"/>
    <property type="match status" value="1"/>
</dbReference>
<evidence type="ECO:0000256" key="6">
    <source>
        <dbReference type="PIRSR" id="PIRSR000189-1"/>
    </source>
</evidence>
<organism evidence="8 9">
    <name type="scientific">Cryptococcus amylolentus CBS 6039</name>
    <dbReference type="NCBI Taxonomy" id="1295533"/>
    <lineage>
        <taxon>Eukaryota</taxon>
        <taxon>Fungi</taxon>
        <taxon>Dikarya</taxon>
        <taxon>Basidiomycota</taxon>
        <taxon>Agaricomycotina</taxon>
        <taxon>Tremellomycetes</taxon>
        <taxon>Tremellales</taxon>
        <taxon>Cryptococcaceae</taxon>
        <taxon>Cryptococcus</taxon>
    </lineage>
</organism>
<dbReference type="RefSeq" id="XP_018992944.1">
    <property type="nucleotide sequence ID" value="XM_019139001.1"/>
</dbReference>
<dbReference type="Gene3D" id="3.30.9.10">
    <property type="entry name" value="D-Amino Acid Oxidase, subunit A, domain 2"/>
    <property type="match status" value="1"/>
</dbReference>
<dbReference type="STRING" id="1295533.A0A1E3HMZ2"/>
<dbReference type="PROSITE" id="PS00677">
    <property type="entry name" value="DAO"/>
    <property type="match status" value="1"/>
</dbReference>
<dbReference type="PANTHER" id="PTHR11530:SF30">
    <property type="entry name" value="FAD DEPENDENT OXIDOREDUCTASE DOMAIN-CONTAINING PROTEIN"/>
    <property type="match status" value="1"/>
</dbReference>
<keyword evidence="3" id="KW-0285">Flavoprotein</keyword>
<dbReference type="OrthoDB" id="2015447at2759"/>
<evidence type="ECO:0000256" key="5">
    <source>
        <dbReference type="ARBA" id="ARBA00023002"/>
    </source>
</evidence>
<comment type="caution">
    <text evidence="8">The sequence shown here is derived from an EMBL/GenBank/DDBJ whole genome shotgun (WGS) entry which is preliminary data.</text>
</comment>
<dbReference type="InterPro" id="IPR006076">
    <property type="entry name" value="FAD-dep_OxRdtase"/>
</dbReference>
<dbReference type="GeneID" id="30156161"/>
<dbReference type="PANTHER" id="PTHR11530">
    <property type="entry name" value="D-AMINO ACID OXIDASE"/>
    <property type="match status" value="1"/>
</dbReference>
<evidence type="ECO:0000256" key="4">
    <source>
        <dbReference type="ARBA" id="ARBA00022827"/>
    </source>
</evidence>
<sequence>MSQYDIVVIGSGVVGLSTARELDNRGYRVAIVAKDLPEDATSTGFASPWAGCNWFSFAQGGTPAAEWDTVTYKQFGKLAEEHPELCEKIPFCSVWDTPKGKEGTPWFHKLVFDYKDLKATSTAPLPGNKAYGHSFTSYVLNAPAYLAHLGADVRSRHIPIIRARLSSLDEAYSLPSIGPVQLVVNATGMGAKSLIGVEDDKVHPARGQTVLVKAPGFKECVMQTEGFYVAPGKSEFLTRLMMTPQLIQPEPIPPAYIIPRPGPEGHVVLGGVYQPNVWDTLPSLTEAERILKDCYDLAPALAGPNGKSWKDIEIVSHNVGLRPAREGSPRLELEELEIGEGASRKGAYAIAPAVGKLGHKRKVAVVHAYGIGSSGFQASLGMAANVSDLAIEYLTRNPRANTL</sequence>
<dbReference type="Proteomes" id="UP000094065">
    <property type="component" value="Unassembled WGS sequence"/>
</dbReference>
<dbReference type="GO" id="GO:0019478">
    <property type="term" value="P:D-amino acid catabolic process"/>
    <property type="evidence" value="ECO:0007669"/>
    <property type="project" value="TreeGrafter"/>
</dbReference>
<proteinExistence type="inferred from homology"/>
<keyword evidence="4 6" id="KW-0274">FAD</keyword>
<evidence type="ECO:0000256" key="1">
    <source>
        <dbReference type="ARBA" id="ARBA00001974"/>
    </source>
</evidence>
<dbReference type="InterPro" id="IPR023209">
    <property type="entry name" value="DAO"/>
</dbReference>
<feature type="binding site" evidence="6">
    <location>
        <position position="322"/>
    </location>
    <ligand>
        <name>D-dopa</name>
        <dbReference type="ChEBI" id="CHEBI:149689"/>
    </ligand>
</feature>
<dbReference type="Pfam" id="PF01266">
    <property type="entry name" value="DAO"/>
    <property type="match status" value="1"/>
</dbReference>
<evidence type="ECO:0000313" key="8">
    <source>
        <dbReference type="EMBL" id="ODN77708.1"/>
    </source>
</evidence>
<evidence type="ECO:0000256" key="2">
    <source>
        <dbReference type="ARBA" id="ARBA00006730"/>
    </source>
</evidence>
<reference evidence="8 9" key="1">
    <citation type="submission" date="2016-06" db="EMBL/GenBank/DDBJ databases">
        <title>Evolution of pathogenesis and genome organization in the Tremellales.</title>
        <authorList>
            <person name="Cuomo C."/>
            <person name="Litvintseva A."/>
            <person name="Heitman J."/>
            <person name="Chen Y."/>
            <person name="Sun S."/>
            <person name="Springer D."/>
            <person name="Dromer F."/>
            <person name="Young S."/>
            <person name="Zeng Q."/>
            <person name="Chapman S."/>
            <person name="Gujja S."/>
            <person name="Saif S."/>
            <person name="Birren B."/>
        </authorList>
    </citation>
    <scope>NUCLEOTIDE SEQUENCE [LARGE SCALE GENOMIC DNA]</scope>
    <source>
        <strain evidence="8 9">CBS 6039</strain>
    </source>
</reference>